<dbReference type="Pfam" id="PF00106">
    <property type="entry name" value="adh_short"/>
    <property type="match status" value="2"/>
</dbReference>
<name>A0A6J6QLG9_9ZZZZ</name>
<evidence type="ECO:0000313" key="5">
    <source>
        <dbReference type="EMBL" id="CAB4805413.1"/>
    </source>
</evidence>
<dbReference type="GO" id="GO:0016020">
    <property type="term" value="C:membrane"/>
    <property type="evidence" value="ECO:0007669"/>
    <property type="project" value="TreeGrafter"/>
</dbReference>
<protein>
    <submittedName>
        <fullName evidence="3">Unannotated protein</fullName>
    </submittedName>
</protein>
<dbReference type="EMBL" id="CAEZZP010000003">
    <property type="protein sequence ID" value="CAB4760948.1"/>
    <property type="molecule type" value="Genomic_DNA"/>
</dbReference>
<dbReference type="CDD" id="cd05233">
    <property type="entry name" value="SDR_c"/>
    <property type="match status" value="1"/>
</dbReference>
<evidence type="ECO:0000256" key="1">
    <source>
        <dbReference type="ARBA" id="ARBA00006484"/>
    </source>
</evidence>
<gene>
    <name evidence="3" type="ORF">UFOPK2658_00501</name>
    <name evidence="4" type="ORF">UFOPK2880_00097</name>
    <name evidence="5" type="ORF">UFOPK3004_00907</name>
    <name evidence="6" type="ORF">UFOPK3304_00130</name>
    <name evidence="7" type="ORF">UFOPK3494_00381</name>
    <name evidence="8" type="ORF">UFOPK4134_00505</name>
</gene>
<dbReference type="PROSITE" id="PS00061">
    <property type="entry name" value="ADH_SHORT"/>
    <property type="match status" value="1"/>
</dbReference>
<evidence type="ECO:0000313" key="8">
    <source>
        <dbReference type="EMBL" id="CAB5025006.1"/>
    </source>
</evidence>
<evidence type="ECO:0000313" key="4">
    <source>
        <dbReference type="EMBL" id="CAB4760948.1"/>
    </source>
</evidence>
<accession>A0A6J6QLG9</accession>
<dbReference type="EMBL" id="CAFAAL010000070">
    <property type="protein sequence ID" value="CAB4805413.1"/>
    <property type="molecule type" value="Genomic_DNA"/>
</dbReference>
<dbReference type="AlphaFoldDB" id="A0A6J6QLG9"/>
<dbReference type="EMBL" id="CAFBLJ010000003">
    <property type="protein sequence ID" value="CAB4855969.1"/>
    <property type="molecule type" value="Genomic_DNA"/>
</dbReference>
<evidence type="ECO:0000313" key="6">
    <source>
        <dbReference type="EMBL" id="CAB4855969.1"/>
    </source>
</evidence>
<sequence length="268" mass="27832">MVTGASRGIGRAIALSLAEQGHSLILTARSVDGGAKFSGTSLNDPLAGVELSGSVADVAKNCQALGARAIAIAMDLTDESSVVRAAQTALAEFGVVDTLISNAIYQGPGVNDWLQDLPIENLRKVIEGDAIAPMILLKSFLPGMLGSQQGVFVHLTSGAASLVPKKPAGEGGWGVAYAMAKGAAHRIAGVVHAEYSSQGLRAYSLNPGHVTTEVMALRAQREGREVTGHQPDDVATATRWLIEGSDEAVALSGQEVVSRDVIQRLRNS</sequence>
<dbReference type="InterPro" id="IPR020904">
    <property type="entry name" value="Sc_DH/Rdtase_CS"/>
</dbReference>
<organism evidence="3">
    <name type="scientific">freshwater metagenome</name>
    <dbReference type="NCBI Taxonomy" id="449393"/>
    <lineage>
        <taxon>unclassified sequences</taxon>
        <taxon>metagenomes</taxon>
        <taxon>ecological metagenomes</taxon>
    </lineage>
</organism>
<dbReference type="InterPro" id="IPR036291">
    <property type="entry name" value="NAD(P)-bd_dom_sf"/>
</dbReference>
<evidence type="ECO:0000256" key="2">
    <source>
        <dbReference type="ARBA" id="ARBA00023002"/>
    </source>
</evidence>
<evidence type="ECO:0000313" key="3">
    <source>
        <dbReference type="EMBL" id="CAB4712641.1"/>
    </source>
</evidence>
<reference evidence="3" key="1">
    <citation type="submission" date="2020-05" db="EMBL/GenBank/DDBJ databases">
        <authorList>
            <person name="Chiriac C."/>
            <person name="Salcher M."/>
            <person name="Ghai R."/>
            <person name="Kavagutti S V."/>
        </authorList>
    </citation>
    <scope>NUCLEOTIDE SEQUENCE</scope>
</reference>
<dbReference type="PANTHER" id="PTHR44196">
    <property type="entry name" value="DEHYDROGENASE/REDUCTASE SDR FAMILY MEMBER 7B"/>
    <property type="match status" value="1"/>
</dbReference>
<proteinExistence type="inferred from homology"/>
<dbReference type="GO" id="GO:0016491">
    <property type="term" value="F:oxidoreductase activity"/>
    <property type="evidence" value="ECO:0007669"/>
    <property type="project" value="UniProtKB-KW"/>
</dbReference>
<dbReference type="EMBL" id="CAEZYH010000011">
    <property type="protein sequence ID" value="CAB4712641.1"/>
    <property type="molecule type" value="Genomic_DNA"/>
</dbReference>
<comment type="similarity">
    <text evidence="1">Belongs to the short-chain dehydrogenases/reductases (SDR) family.</text>
</comment>
<keyword evidence="2" id="KW-0560">Oxidoreductase</keyword>
<dbReference type="PANTHER" id="PTHR44196:SF1">
    <property type="entry name" value="DEHYDROGENASE_REDUCTASE SDR FAMILY MEMBER 7B"/>
    <property type="match status" value="1"/>
</dbReference>
<dbReference type="EMBL" id="CAFBPS010000023">
    <property type="protein sequence ID" value="CAB5025006.1"/>
    <property type="molecule type" value="Genomic_DNA"/>
</dbReference>
<dbReference type="InterPro" id="IPR002347">
    <property type="entry name" value="SDR_fam"/>
</dbReference>
<dbReference type="PRINTS" id="PR00081">
    <property type="entry name" value="GDHRDH"/>
</dbReference>
<dbReference type="SUPFAM" id="SSF51735">
    <property type="entry name" value="NAD(P)-binding Rossmann-fold domains"/>
    <property type="match status" value="1"/>
</dbReference>
<dbReference type="Gene3D" id="3.40.50.720">
    <property type="entry name" value="NAD(P)-binding Rossmann-like Domain"/>
    <property type="match status" value="1"/>
</dbReference>
<dbReference type="EMBL" id="CAFBMF010000014">
    <property type="protein sequence ID" value="CAB4891307.1"/>
    <property type="molecule type" value="Genomic_DNA"/>
</dbReference>
<evidence type="ECO:0000313" key="7">
    <source>
        <dbReference type="EMBL" id="CAB4891307.1"/>
    </source>
</evidence>